<dbReference type="KEGG" id="mrr:Moror_6006"/>
<sequence length="159" mass="18159">KEFKHITLLHTAGIFDILVNFCFCNGHPENFAQLLDLRMFPGSMERIGIAFTFELLDDFHLHTLTSKKTAFDYYNALQWKTNPMLPQKVQDSKCHAGQSHGIDTYVPHQPTGHIAIYCPACPEPGFNINVKEIHQTPNEKKHKHTLYIAVDGCHSSQRL</sequence>
<name>V2W2Y3_MONRO</name>
<keyword evidence="3" id="KW-1185">Reference proteome</keyword>
<evidence type="ECO:0000313" key="3">
    <source>
        <dbReference type="Proteomes" id="UP000017559"/>
    </source>
</evidence>
<dbReference type="Proteomes" id="UP000017559">
    <property type="component" value="Unassembled WGS sequence"/>
</dbReference>
<protein>
    <recommendedName>
        <fullName evidence="1">CxC2-like cysteine cluster KDZ transposase-associated domain-containing protein</fullName>
    </recommendedName>
</protein>
<gene>
    <name evidence="2" type="ORF">Moror_6006</name>
</gene>
<dbReference type="Pfam" id="PF18803">
    <property type="entry name" value="CxC2"/>
    <property type="match status" value="1"/>
</dbReference>
<evidence type="ECO:0000259" key="1">
    <source>
        <dbReference type="Pfam" id="PF18803"/>
    </source>
</evidence>
<dbReference type="OrthoDB" id="3149508at2759"/>
<comment type="caution">
    <text evidence="2">The sequence shown here is derived from an EMBL/GenBank/DDBJ whole genome shotgun (WGS) entry which is preliminary data.</text>
</comment>
<accession>V2W2Y3</accession>
<feature type="non-terminal residue" evidence="2">
    <location>
        <position position="1"/>
    </location>
</feature>
<organism evidence="2 3">
    <name type="scientific">Moniliophthora roreri (strain MCA 2997)</name>
    <name type="common">Cocoa frosty pod rot fungus</name>
    <name type="synonym">Crinipellis roreri</name>
    <dbReference type="NCBI Taxonomy" id="1381753"/>
    <lineage>
        <taxon>Eukaryota</taxon>
        <taxon>Fungi</taxon>
        <taxon>Dikarya</taxon>
        <taxon>Basidiomycota</taxon>
        <taxon>Agaricomycotina</taxon>
        <taxon>Agaricomycetes</taxon>
        <taxon>Agaricomycetidae</taxon>
        <taxon>Agaricales</taxon>
        <taxon>Marasmiineae</taxon>
        <taxon>Marasmiaceae</taxon>
        <taxon>Moniliophthora</taxon>
    </lineage>
</organism>
<reference evidence="2 3" key="1">
    <citation type="journal article" date="2014" name="BMC Genomics">
        <title>Genome and secretome analysis of the hemibiotrophic fungal pathogen, Moniliophthora roreri, which causes frosty pod rot disease of cacao: mechanisms of the biotrophic and necrotrophic phases.</title>
        <authorList>
            <person name="Meinhardt L.W."/>
            <person name="Costa G.G.L."/>
            <person name="Thomazella D.P.T."/>
            <person name="Teixeira P.J.P.L."/>
            <person name="Carazzolle M.F."/>
            <person name="Schuster S.C."/>
            <person name="Carlson J.E."/>
            <person name="Guiltinan M.J."/>
            <person name="Mieczkowski P."/>
            <person name="Farmer A."/>
            <person name="Ramaraj T."/>
            <person name="Crozier J."/>
            <person name="Davis R.E."/>
            <person name="Shao J."/>
            <person name="Melnick R.L."/>
            <person name="Pereira G.A.G."/>
            <person name="Bailey B.A."/>
        </authorList>
    </citation>
    <scope>NUCLEOTIDE SEQUENCE [LARGE SCALE GENOMIC DNA]</scope>
    <source>
        <strain evidence="2 3">MCA 2997</strain>
    </source>
</reference>
<dbReference type="AlphaFoldDB" id="V2W2Y3"/>
<dbReference type="HOGENOM" id="CLU_097240_0_0_1"/>
<feature type="non-terminal residue" evidence="2">
    <location>
        <position position="159"/>
    </location>
</feature>
<proteinExistence type="predicted"/>
<evidence type="ECO:0000313" key="2">
    <source>
        <dbReference type="EMBL" id="ESK81138.1"/>
    </source>
</evidence>
<feature type="domain" description="CxC2-like cysteine cluster KDZ transposase-associated" evidence="1">
    <location>
        <begin position="4"/>
        <end position="82"/>
    </location>
</feature>
<dbReference type="InterPro" id="IPR041457">
    <property type="entry name" value="CxC2_KDZ-assoc"/>
</dbReference>
<dbReference type="EMBL" id="AWSO01002678">
    <property type="protein sequence ID" value="ESK81138.1"/>
    <property type="molecule type" value="Genomic_DNA"/>
</dbReference>
<dbReference type="STRING" id="1381753.V2W2Y3"/>